<dbReference type="Proteomes" id="UP001642720">
    <property type="component" value="Unassembled WGS sequence"/>
</dbReference>
<dbReference type="GeneID" id="300573700"/>
<comment type="caution">
    <text evidence="2">The sequence shown here is derived from an EMBL/GenBank/DDBJ whole genome shotgun (WGS) entry which is preliminary data.</text>
</comment>
<gene>
    <name evidence="2" type="ORF">CCMA1212_001836</name>
</gene>
<feature type="region of interest" description="Disordered" evidence="1">
    <location>
        <begin position="1"/>
        <end position="35"/>
    </location>
</feature>
<evidence type="ECO:0000313" key="2">
    <source>
        <dbReference type="EMBL" id="TFB05978.1"/>
    </source>
</evidence>
<proteinExistence type="predicted"/>
<feature type="compositionally biased region" description="Basic and acidic residues" evidence="1">
    <location>
        <begin position="9"/>
        <end position="30"/>
    </location>
</feature>
<protein>
    <recommendedName>
        <fullName evidence="4">F-box domain-containing protein</fullName>
    </recommendedName>
</protein>
<evidence type="ECO:0000256" key="1">
    <source>
        <dbReference type="SAM" id="MobiDB-lite"/>
    </source>
</evidence>
<organism evidence="2 3">
    <name type="scientific">Trichoderma ghanense</name>
    <dbReference type="NCBI Taxonomy" id="65468"/>
    <lineage>
        <taxon>Eukaryota</taxon>
        <taxon>Fungi</taxon>
        <taxon>Dikarya</taxon>
        <taxon>Ascomycota</taxon>
        <taxon>Pezizomycotina</taxon>
        <taxon>Sordariomycetes</taxon>
        <taxon>Hypocreomycetidae</taxon>
        <taxon>Hypocreales</taxon>
        <taxon>Hypocreaceae</taxon>
        <taxon>Trichoderma</taxon>
    </lineage>
</organism>
<evidence type="ECO:0008006" key="4">
    <source>
        <dbReference type="Google" id="ProtNLM"/>
    </source>
</evidence>
<evidence type="ECO:0000313" key="3">
    <source>
        <dbReference type="Proteomes" id="UP001642720"/>
    </source>
</evidence>
<sequence length="452" mass="52114">MDQNNNHSTSERRSQHLIDAEASREEELRCPDNSMSTNLMDMPNEILYMIIGFLPRPWTHSLGLTCKFLSKLTEGETRSRLQGLDRTQFLSSLQKDVSNAYYCFCCDMLRPLHPRPDWKVGHHAGGTGDFRNSRWLPDIHHVLHVQLPKDLFLFMSKTNIPFMEPYLVMNQHFLGPSHGISLQSLERYEAFEQVIKLDRCLNLRGRRHNTPLVHTDLEPCLKRKTQLPGRSLEALPRREDAWRFTFRMTPKIIDDKLYISRAYTIVGPLVPEEDLKRLIETMSIPICSHLACSANPSCCYLGSDLPNHYLHCYPVIHSRQRVNCRWDDGKYTELKPEHGSCVLCSTDYEISVDRKTNSNETEFKISTWHCLGTCRSPDGDLWSHFVSSGDHPSLWASTITFTSDGGSQSPVHRYTPQRNPNYPSRLQDYACPISDSYRGAVQRNWHEAACSE</sequence>
<name>A0ABY2HCH3_9HYPO</name>
<dbReference type="RefSeq" id="XP_073562179.1">
    <property type="nucleotide sequence ID" value="XM_073699250.1"/>
</dbReference>
<accession>A0ABY2HCH3</accession>
<keyword evidence="3" id="KW-1185">Reference proteome</keyword>
<reference evidence="2 3" key="1">
    <citation type="submission" date="2018-01" db="EMBL/GenBank/DDBJ databases">
        <title>Genome characterization of the sugarcane-associated fungus Trichoderma ghanense CCMA-1212 and their application in lignocelulose bioconversion.</title>
        <authorList>
            <person name="Steindorff A.S."/>
            <person name="Mendes T.D."/>
            <person name="Vilela E.S.D."/>
            <person name="Rodrigues D.S."/>
            <person name="Formighieri E.F."/>
            <person name="Melo I.S."/>
            <person name="Favaro L.C.L."/>
        </authorList>
    </citation>
    <scope>NUCLEOTIDE SEQUENCE [LARGE SCALE GENOMIC DNA]</scope>
    <source>
        <strain evidence="2 3">CCMA-1212</strain>
    </source>
</reference>
<feature type="region of interest" description="Disordered" evidence="1">
    <location>
        <begin position="404"/>
        <end position="423"/>
    </location>
</feature>
<dbReference type="EMBL" id="PPTA01000002">
    <property type="protein sequence ID" value="TFB05978.1"/>
    <property type="molecule type" value="Genomic_DNA"/>
</dbReference>